<dbReference type="InterPro" id="IPR006127">
    <property type="entry name" value="ZnuA-like"/>
</dbReference>
<feature type="compositionally biased region" description="Basic and acidic residues" evidence="6">
    <location>
        <begin position="129"/>
        <end position="140"/>
    </location>
</feature>
<keyword evidence="2 5" id="KW-0813">Transport</keyword>
<name>A0A7H0SR27_9CORY</name>
<evidence type="ECO:0000256" key="6">
    <source>
        <dbReference type="SAM" id="MobiDB-lite"/>
    </source>
</evidence>
<dbReference type="GO" id="GO:0046872">
    <property type="term" value="F:metal ion binding"/>
    <property type="evidence" value="ECO:0007669"/>
    <property type="project" value="UniProtKB-KW"/>
</dbReference>
<evidence type="ECO:0000256" key="4">
    <source>
        <dbReference type="ARBA" id="ARBA00022729"/>
    </source>
</evidence>
<feature type="region of interest" description="Disordered" evidence="6">
    <location>
        <begin position="129"/>
        <end position="171"/>
    </location>
</feature>
<comment type="subcellular location">
    <subcellularLocation>
        <location evidence="1">Cell envelope</location>
    </subcellularLocation>
</comment>
<dbReference type="KEGG" id="cpoy:GP475_10450"/>
<protein>
    <submittedName>
        <fullName evidence="8">Zinc ABC transporter solute-binding protein</fullName>
    </submittedName>
</protein>
<evidence type="ECO:0000256" key="7">
    <source>
        <dbReference type="SAM" id="SignalP"/>
    </source>
</evidence>
<dbReference type="RefSeq" id="WP_187974312.1">
    <property type="nucleotide sequence ID" value="NZ_CP046884.1"/>
</dbReference>
<dbReference type="Pfam" id="PF01297">
    <property type="entry name" value="ZnuA"/>
    <property type="match status" value="1"/>
</dbReference>
<dbReference type="PROSITE" id="PS51257">
    <property type="entry name" value="PROKAR_LIPOPROTEIN"/>
    <property type="match status" value="1"/>
</dbReference>
<dbReference type="InterPro" id="IPR050492">
    <property type="entry name" value="Bact_metal-bind_prot9"/>
</dbReference>
<gene>
    <name evidence="8" type="ORF">GP475_10450</name>
</gene>
<reference evidence="8 9" key="1">
    <citation type="submission" date="2019-12" db="EMBL/GenBank/DDBJ databases">
        <title>Corynebacterium sp. nov., isolated from feces of the Anser Albifrons in China.</title>
        <authorList>
            <person name="Liu Q."/>
        </authorList>
    </citation>
    <scope>NUCLEOTIDE SEQUENCE [LARGE SCALE GENOMIC DNA]</scope>
    <source>
        <strain evidence="8 9">4H37-19</strain>
    </source>
</reference>
<organism evidence="8 9">
    <name type="scientific">Corynebacterium poyangense</name>
    <dbReference type="NCBI Taxonomy" id="2684405"/>
    <lineage>
        <taxon>Bacteria</taxon>
        <taxon>Bacillati</taxon>
        <taxon>Actinomycetota</taxon>
        <taxon>Actinomycetes</taxon>
        <taxon>Mycobacteriales</taxon>
        <taxon>Corynebacteriaceae</taxon>
        <taxon>Corynebacterium</taxon>
    </lineage>
</organism>
<evidence type="ECO:0000256" key="1">
    <source>
        <dbReference type="ARBA" id="ARBA00004196"/>
    </source>
</evidence>
<dbReference type="EMBL" id="CP046884">
    <property type="protein sequence ID" value="QNQ91002.1"/>
    <property type="molecule type" value="Genomic_DNA"/>
</dbReference>
<keyword evidence="3" id="KW-0479">Metal-binding</keyword>
<dbReference type="PANTHER" id="PTHR42953:SF1">
    <property type="entry name" value="METAL-BINDING PROTEIN HI_0362-RELATED"/>
    <property type="match status" value="1"/>
</dbReference>
<feature type="compositionally biased region" description="Basic and acidic residues" evidence="6">
    <location>
        <begin position="147"/>
        <end position="171"/>
    </location>
</feature>
<dbReference type="GO" id="GO:0030313">
    <property type="term" value="C:cell envelope"/>
    <property type="evidence" value="ECO:0007669"/>
    <property type="project" value="UniProtKB-SubCell"/>
</dbReference>
<dbReference type="SUPFAM" id="SSF53807">
    <property type="entry name" value="Helical backbone' metal receptor"/>
    <property type="match status" value="1"/>
</dbReference>
<proteinExistence type="inferred from homology"/>
<feature type="chain" id="PRO_5038612823" evidence="7">
    <location>
        <begin position="29"/>
        <end position="346"/>
    </location>
</feature>
<dbReference type="PRINTS" id="PR00690">
    <property type="entry name" value="ADHESNFAMILY"/>
</dbReference>
<dbReference type="PANTHER" id="PTHR42953">
    <property type="entry name" value="HIGH-AFFINITY ZINC UPTAKE SYSTEM PROTEIN ZNUA-RELATED"/>
    <property type="match status" value="1"/>
</dbReference>
<evidence type="ECO:0000256" key="5">
    <source>
        <dbReference type="RuleBase" id="RU003512"/>
    </source>
</evidence>
<keyword evidence="9" id="KW-1185">Reference proteome</keyword>
<dbReference type="InterPro" id="IPR006128">
    <property type="entry name" value="Lipoprotein_PsaA-like"/>
</dbReference>
<keyword evidence="4 7" id="KW-0732">Signal</keyword>
<comment type="similarity">
    <text evidence="5">Belongs to the bacterial solute-binding protein 9 family.</text>
</comment>
<evidence type="ECO:0000313" key="8">
    <source>
        <dbReference type="EMBL" id="QNQ91002.1"/>
    </source>
</evidence>
<feature type="signal peptide" evidence="7">
    <location>
        <begin position="1"/>
        <end position="28"/>
    </location>
</feature>
<dbReference type="GO" id="GO:0007155">
    <property type="term" value="P:cell adhesion"/>
    <property type="evidence" value="ECO:0007669"/>
    <property type="project" value="InterPro"/>
</dbReference>
<dbReference type="AlphaFoldDB" id="A0A7H0SR27"/>
<accession>A0A7H0SR27</accession>
<evidence type="ECO:0000313" key="9">
    <source>
        <dbReference type="Proteomes" id="UP000516320"/>
    </source>
</evidence>
<dbReference type="Proteomes" id="UP000516320">
    <property type="component" value="Chromosome"/>
</dbReference>
<evidence type="ECO:0000256" key="3">
    <source>
        <dbReference type="ARBA" id="ARBA00022723"/>
    </source>
</evidence>
<dbReference type="GO" id="GO:0030001">
    <property type="term" value="P:metal ion transport"/>
    <property type="evidence" value="ECO:0007669"/>
    <property type="project" value="InterPro"/>
</dbReference>
<dbReference type="Gene3D" id="3.40.50.1980">
    <property type="entry name" value="Nitrogenase molybdenum iron protein domain"/>
    <property type="match status" value="2"/>
</dbReference>
<sequence length="346" mass="37183">MTRSKTSQRIIRTGAAAFAAGSLFLVSACSNNSTSSNSSSSAAASGDGVHIVTSTSIWADVAKAVASDGVTVDPIVTGNNIDPHDFEPSAADIAKAKEANLVIAGGGGYDAWLYKAVDEDKVIHALPLTDHDHHDHDHGEASQSQTEESHSHDHKHGEEGHNHSHADREGAETNEHVWYSVDALTQVANDVASRVKELNPDAKVNSDDIDARLAKLKDRIAKLPHLHVAQTEPIADYIIKDSELHDVTPEGYRSATLNESEPSAADLQAFLELINKGELDFLIYNPQTETDMTKQIHDAAVAKGVPIVEIAETPDSNQNFLDYFESVVGQLEQQAKAAHPSQDKAA</sequence>
<evidence type="ECO:0000256" key="2">
    <source>
        <dbReference type="ARBA" id="ARBA00022448"/>
    </source>
</evidence>